<proteinExistence type="inferred from homology"/>
<keyword evidence="5 6" id="KW-0804">Transcription</keyword>
<dbReference type="GO" id="GO:0006353">
    <property type="term" value="P:DNA-templated transcription termination"/>
    <property type="evidence" value="ECO:0007669"/>
    <property type="project" value="UniProtKB-UniRule"/>
</dbReference>
<evidence type="ECO:0000313" key="8">
    <source>
        <dbReference type="EMBL" id="SHI08219.1"/>
    </source>
</evidence>
<dbReference type="InterPro" id="IPR011605">
    <property type="entry name" value="NusB_fam"/>
</dbReference>
<dbReference type="InterPro" id="IPR035926">
    <property type="entry name" value="NusB-like_sf"/>
</dbReference>
<evidence type="ECO:0000256" key="6">
    <source>
        <dbReference type="HAMAP-Rule" id="MF_00073"/>
    </source>
</evidence>
<feature type="domain" description="NusB/RsmB/TIM44" evidence="7">
    <location>
        <begin position="5"/>
        <end position="144"/>
    </location>
</feature>
<dbReference type="PANTHER" id="PTHR11078">
    <property type="entry name" value="N UTILIZATION SUBSTANCE PROTEIN B-RELATED"/>
    <property type="match status" value="1"/>
</dbReference>
<comment type="similarity">
    <text evidence="1 6">Belongs to the NusB family.</text>
</comment>
<dbReference type="RefSeq" id="WP_073079065.1">
    <property type="nucleotide sequence ID" value="NZ_FQXV01000007.1"/>
</dbReference>
<evidence type="ECO:0000256" key="4">
    <source>
        <dbReference type="ARBA" id="ARBA00023015"/>
    </source>
</evidence>
<dbReference type="Gene3D" id="1.10.940.10">
    <property type="entry name" value="NusB-like"/>
    <property type="match status" value="1"/>
</dbReference>
<dbReference type="GO" id="GO:0031564">
    <property type="term" value="P:transcription antitermination"/>
    <property type="evidence" value="ECO:0007669"/>
    <property type="project" value="UniProtKB-KW"/>
</dbReference>
<comment type="function">
    <text evidence="6">Involved in transcription antitermination. Required for transcription of ribosomal RNA (rRNA) genes. Binds specifically to the boxA antiterminator sequence of the ribosomal RNA (rrn) operons.</text>
</comment>
<evidence type="ECO:0000256" key="1">
    <source>
        <dbReference type="ARBA" id="ARBA00005952"/>
    </source>
</evidence>
<protein>
    <recommendedName>
        <fullName evidence="6">Transcription antitermination protein NusB</fullName>
    </recommendedName>
    <alternativeName>
        <fullName evidence="6">Antitermination factor NusB</fullName>
    </alternativeName>
</protein>
<dbReference type="SUPFAM" id="SSF48013">
    <property type="entry name" value="NusB-like"/>
    <property type="match status" value="1"/>
</dbReference>
<gene>
    <name evidence="6" type="primary">nusB</name>
    <name evidence="8" type="ORF">SAMN02745823_02332</name>
</gene>
<keyword evidence="4 6" id="KW-0805">Transcription regulation</keyword>
<dbReference type="Pfam" id="PF01029">
    <property type="entry name" value="NusB"/>
    <property type="match status" value="1"/>
</dbReference>
<organism evidence="8 9">
    <name type="scientific">Sporobacter termitidis DSM 10068</name>
    <dbReference type="NCBI Taxonomy" id="1123282"/>
    <lineage>
        <taxon>Bacteria</taxon>
        <taxon>Bacillati</taxon>
        <taxon>Bacillota</taxon>
        <taxon>Clostridia</taxon>
        <taxon>Eubacteriales</taxon>
        <taxon>Oscillospiraceae</taxon>
        <taxon>Sporobacter</taxon>
    </lineage>
</organism>
<reference evidence="8 9" key="1">
    <citation type="submission" date="2016-11" db="EMBL/GenBank/DDBJ databases">
        <authorList>
            <person name="Jaros S."/>
            <person name="Januszkiewicz K."/>
            <person name="Wedrychowicz H."/>
        </authorList>
    </citation>
    <scope>NUCLEOTIDE SEQUENCE [LARGE SCALE GENOMIC DNA]</scope>
    <source>
        <strain evidence="8 9">DSM 10068</strain>
    </source>
</reference>
<accession>A0A1M5Y8G9</accession>
<dbReference type="HAMAP" id="MF_00073">
    <property type="entry name" value="NusB"/>
    <property type="match status" value="1"/>
</dbReference>
<keyword evidence="9" id="KW-1185">Reference proteome</keyword>
<evidence type="ECO:0000256" key="5">
    <source>
        <dbReference type="ARBA" id="ARBA00023163"/>
    </source>
</evidence>
<dbReference type="OrthoDB" id="9811381at2"/>
<dbReference type="GO" id="GO:0003723">
    <property type="term" value="F:RNA binding"/>
    <property type="evidence" value="ECO:0007669"/>
    <property type="project" value="UniProtKB-UniRule"/>
</dbReference>
<evidence type="ECO:0000256" key="3">
    <source>
        <dbReference type="ARBA" id="ARBA00022884"/>
    </source>
</evidence>
<dbReference type="EMBL" id="FQXV01000007">
    <property type="protein sequence ID" value="SHI08219.1"/>
    <property type="molecule type" value="Genomic_DNA"/>
</dbReference>
<evidence type="ECO:0000259" key="7">
    <source>
        <dbReference type="Pfam" id="PF01029"/>
    </source>
</evidence>
<keyword evidence="3 6" id="KW-0694">RNA-binding</keyword>
<evidence type="ECO:0000256" key="2">
    <source>
        <dbReference type="ARBA" id="ARBA00022814"/>
    </source>
</evidence>
<name>A0A1M5Y8G9_9FIRM</name>
<dbReference type="STRING" id="1123282.SAMN02745823_02332"/>
<dbReference type="GO" id="GO:0005829">
    <property type="term" value="C:cytosol"/>
    <property type="evidence" value="ECO:0007669"/>
    <property type="project" value="TreeGrafter"/>
</dbReference>
<keyword evidence="2 6" id="KW-0889">Transcription antitermination</keyword>
<dbReference type="NCBIfam" id="TIGR01951">
    <property type="entry name" value="nusB"/>
    <property type="match status" value="1"/>
</dbReference>
<dbReference type="Proteomes" id="UP000183995">
    <property type="component" value="Unassembled WGS sequence"/>
</dbReference>
<dbReference type="InterPro" id="IPR006027">
    <property type="entry name" value="NusB_RsmB_TIM44"/>
</dbReference>
<dbReference type="PANTHER" id="PTHR11078:SF3">
    <property type="entry name" value="ANTITERMINATION NUSB DOMAIN-CONTAINING PROTEIN"/>
    <property type="match status" value="1"/>
</dbReference>
<dbReference type="AlphaFoldDB" id="A0A1M5Y8G9"/>
<evidence type="ECO:0000313" key="9">
    <source>
        <dbReference type="Proteomes" id="UP000183995"/>
    </source>
</evidence>
<sequence length="150" mass="16958">MTRTAAREIAVRLCFGLSENPKDPAQLLGDMFDEEYYDSLKEEDEAFSSYPDELQMDYISRIIRGVCDHGAELDGYIEKYAVGWKFGRISRTAVAILKTAMFEIMYMPDVPNKAAINEAVELAKRYEEPMTVPFINGVLGSFSRSEATFA</sequence>